<comment type="caution">
    <text evidence="2">The sequence shown here is derived from an EMBL/GenBank/DDBJ whole genome shotgun (WGS) entry which is preliminary data.</text>
</comment>
<sequence>MDNLRRSRRHAAVCYDSNGRDCVADQLRLTRSELRAWLALPIVHAHLQLWYNLCVVGRKRFKDGREWIETGEDGYFYDRSCLEEDLLLMCLEEGDIEEGVAGKFANRKASTFDWITQEVWARTIWRIVQDNRGAGQLFETQAISHPAAAYGAIIDLLTISFHSIVFRGGESIWHNLILGGGEAQAPPTPSTSTTETPLDVGVVLDRRSEDNGSSSESEDASSVISDTSMLDSDDDFEPPQTPEKPSKNAQLPQTPVAPKKAKAHVSSEEMMQSWLETSAEGQEDEGNIPRQTKNGALYLVDQGGMPITGYRMAAKSSEESGIEVD</sequence>
<dbReference type="Proteomes" id="UP000073492">
    <property type="component" value="Unassembled WGS sequence"/>
</dbReference>
<dbReference type="AlphaFoldDB" id="A0A139ID92"/>
<accession>A0A139ID92</accession>
<evidence type="ECO:0000256" key="1">
    <source>
        <dbReference type="SAM" id="MobiDB-lite"/>
    </source>
</evidence>
<feature type="region of interest" description="Disordered" evidence="1">
    <location>
        <begin position="207"/>
        <end position="295"/>
    </location>
</feature>
<evidence type="ECO:0000313" key="2">
    <source>
        <dbReference type="EMBL" id="KXT12586.1"/>
    </source>
</evidence>
<dbReference type="EMBL" id="LFZO01000147">
    <property type="protein sequence ID" value="KXT12586.1"/>
    <property type="molecule type" value="Genomic_DNA"/>
</dbReference>
<name>A0A139ID92_9PEZI</name>
<evidence type="ECO:0000313" key="3">
    <source>
        <dbReference type="Proteomes" id="UP000073492"/>
    </source>
</evidence>
<reference evidence="2 3" key="1">
    <citation type="submission" date="2015-07" db="EMBL/GenBank/DDBJ databases">
        <title>Comparative genomics of the Sigatoka disease complex on banana suggests a link between parallel evolutionary changes in Pseudocercospora fijiensis and Pseudocercospora eumusae and increased virulence on the banana host.</title>
        <authorList>
            <person name="Chang T.-C."/>
            <person name="Salvucci A."/>
            <person name="Crous P.W."/>
            <person name="Stergiopoulos I."/>
        </authorList>
    </citation>
    <scope>NUCLEOTIDE SEQUENCE [LARGE SCALE GENOMIC DNA]</scope>
    <source>
        <strain evidence="2 3">CBS 116634</strain>
    </source>
</reference>
<gene>
    <name evidence="2" type="ORF">AC579_2107</name>
</gene>
<dbReference type="OrthoDB" id="3943993at2759"/>
<protein>
    <submittedName>
        <fullName evidence="2">Uncharacterized protein</fullName>
    </submittedName>
</protein>
<organism evidence="2 3">
    <name type="scientific">Pseudocercospora musae</name>
    <dbReference type="NCBI Taxonomy" id="113226"/>
    <lineage>
        <taxon>Eukaryota</taxon>
        <taxon>Fungi</taxon>
        <taxon>Dikarya</taxon>
        <taxon>Ascomycota</taxon>
        <taxon>Pezizomycotina</taxon>
        <taxon>Dothideomycetes</taxon>
        <taxon>Dothideomycetidae</taxon>
        <taxon>Mycosphaerellales</taxon>
        <taxon>Mycosphaerellaceae</taxon>
        <taxon>Pseudocercospora</taxon>
    </lineage>
</organism>
<keyword evidence="3" id="KW-1185">Reference proteome</keyword>
<feature type="compositionally biased region" description="Low complexity" evidence="1">
    <location>
        <begin position="211"/>
        <end position="226"/>
    </location>
</feature>
<proteinExistence type="predicted"/>